<dbReference type="GO" id="GO:0032259">
    <property type="term" value="P:methylation"/>
    <property type="evidence" value="ECO:0007669"/>
    <property type="project" value="UniProtKB-KW"/>
</dbReference>
<dbReference type="GO" id="GO:0009307">
    <property type="term" value="P:DNA restriction-modification system"/>
    <property type="evidence" value="ECO:0007669"/>
    <property type="project" value="UniProtKB-KW"/>
</dbReference>
<organism evidence="5 6">
    <name type="scientific">Pseudomonas syringae group genomosp. 3</name>
    <dbReference type="NCBI Taxonomy" id="251701"/>
    <lineage>
        <taxon>Bacteria</taxon>
        <taxon>Pseudomonadati</taxon>
        <taxon>Pseudomonadota</taxon>
        <taxon>Gammaproteobacteria</taxon>
        <taxon>Pseudomonadales</taxon>
        <taxon>Pseudomonadaceae</taxon>
        <taxon>Pseudomonas</taxon>
    </lineage>
</organism>
<evidence type="ECO:0000313" key="5">
    <source>
        <dbReference type="EMBL" id="SOS33008.1"/>
    </source>
</evidence>
<dbReference type="GO" id="GO:0003886">
    <property type="term" value="F:DNA (cytosine-5-)-methyltransferase activity"/>
    <property type="evidence" value="ECO:0007669"/>
    <property type="project" value="UniProtKB-EC"/>
</dbReference>
<reference evidence="5 6" key="1">
    <citation type="submission" date="2017-11" db="EMBL/GenBank/DDBJ databases">
        <authorList>
            <person name="Han C.G."/>
        </authorList>
    </citation>
    <scope>NUCLEOTIDE SEQUENCE [LARGE SCALE GENOMIC DNA]</scope>
    <source>
        <strain evidence="5">CFBP6411</strain>
    </source>
</reference>
<keyword evidence="3" id="KW-0680">Restriction system</keyword>
<dbReference type="InterPro" id="IPR001525">
    <property type="entry name" value="C5_MeTfrase"/>
</dbReference>
<evidence type="ECO:0000313" key="6">
    <source>
        <dbReference type="Proteomes" id="UP000238093"/>
    </source>
</evidence>
<gene>
    <name evidence="5" type="ORF">CFBP6411_01648</name>
</gene>
<comment type="catalytic activity">
    <reaction evidence="4">
        <text>a 2'-deoxycytidine in DNA + S-adenosyl-L-methionine = a 5-methyl-2'-deoxycytidine in DNA + S-adenosyl-L-homocysteine + H(+)</text>
        <dbReference type="Rhea" id="RHEA:13681"/>
        <dbReference type="Rhea" id="RHEA-COMP:11369"/>
        <dbReference type="Rhea" id="RHEA-COMP:11370"/>
        <dbReference type="ChEBI" id="CHEBI:15378"/>
        <dbReference type="ChEBI" id="CHEBI:57856"/>
        <dbReference type="ChEBI" id="CHEBI:59789"/>
        <dbReference type="ChEBI" id="CHEBI:85452"/>
        <dbReference type="ChEBI" id="CHEBI:85454"/>
        <dbReference type="EC" id="2.1.1.37"/>
    </reaction>
</comment>
<dbReference type="InterPro" id="IPR029063">
    <property type="entry name" value="SAM-dependent_MTases_sf"/>
</dbReference>
<proteinExistence type="predicted"/>
<name>A0A2K4WAV6_9PSED</name>
<dbReference type="Pfam" id="PF00145">
    <property type="entry name" value="DNA_methylase"/>
    <property type="match status" value="1"/>
</dbReference>
<dbReference type="AlphaFoldDB" id="A0A2K4WAV6"/>
<dbReference type="Proteomes" id="UP000238093">
    <property type="component" value="Chromosome I"/>
</dbReference>
<keyword evidence="1" id="KW-0489">Methyltransferase</keyword>
<evidence type="ECO:0000256" key="2">
    <source>
        <dbReference type="ARBA" id="ARBA00022679"/>
    </source>
</evidence>
<protein>
    <submittedName>
        <fullName evidence="5">Uncharacterized protein</fullName>
    </submittedName>
</protein>
<dbReference type="Gene3D" id="3.40.50.150">
    <property type="entry name" value="Vaccinia Virus protein VP39"/>
    <property type="match status" value="1"/>
</dbReference>
<accession>A0A2K4WAV6</accession>
<evidence type="ECO:0000256" key="4">
    <source>
        <dbReference type="ARBA" id="ARBA00047422"/>
    </source>
</evidence>
<evidence type="ECO:0000256" key="1">
    <source>
        <dbReference type="ARBA" id="ARBA00022603"/>
    </source>
</evidence>
<dbReference type="SUPFAM" id="SSF53335">
    <property type="entry name" value="S-adenosyl-L-methionine-dependent methyltransferases"/>
    <property type="match status" value="1"/>
</dbReference>
<sequence length="100" mass="10459">MTTFEYTQICADVRDVQRGTGTPVCDLVVAGIPCTGASRAGKAKNKLNSAEQHPSAGSLFIDFLDFVRIRPAIPSCVTKLVSSYAAVTDQSHSPDASAGA</sequence>
<dbReference type="EMBL" id="LT963408">
    <property type="protein sequence ID" value="SOS33008.1"/>
    <property type="molecule type" value="Genomic_DNA"/>
</dbReference>
<keyword evidence="2" id="KW-0808">Transferase</keyword>
<evidence type="ECO:0000256" key="3">
    <source>
        <dbReference type="ARBA" id="ARBA00022747"/>
    </source>
</evidence>